<dbReference type="GO" id="GO:0004776">
    <property type="term" value="F:succinate-CoA ligase (GDP-forming) activity"/>
    <property type="evidence" value="ECO:0007669"/>
    <property type="project" value="TreeGrafter"/>
</dbReference>
<evidence type="ECO:0000259" key="2">
    <source>
        <dbReference type="Pfam" id="PF00549"/>
    </source>
</evidence>
<dbReference type="STRING" id="282301.A0A267E7B1"/>
<reference evidence="3 4" key="1">
    <citation type="submission" date="2017-06" db="EMBL/GenBank/DDBJ databases">
        <title>A platform for efficient transgenesis in Macrostomum lignano, a flatworm model organism for stem cell research.</title>
        <authorList>
            <person name="Berezikov E."/>
        </authorList>
    </citation>
    <scope>NUCLEOTIDE SEQUENCE [LARGE SCALE GENOMIC DNA]</scope>
    <source>
        <strain evidence="3">DV1</strain>
        <tissue evidence="3">Whole organism</tissue>
    </source>
</reference>
<dbReference type="GO" id="GO:0042709">
    <property type="term" value="C:succinate-CoA ligase complex"/>
    <property type="evidence" value="ECO:0007669"/>
    <property type="project" value="TreeGrafter"/>
</dbReference>
<dbReference type="PANTHER" id="PTHR11815:SF10">
    <property type="entry name" value="SUCCINATE--COA LIGASE [GDP-FORMING] SUBUNIT BETA, MITOCHONDRIAL"/>
    <property type="match status" value="1"/>
</dbReference>
<dbReference type="Pfam" id="PF00549">
    <property type="entry name" value="Ligase_CoA"/>
    <property type="match status" value="1"/>
</dbReference>
<keyword evidence="1" id="KW-0547">Nucleotide-binding</keyword>
<evidence type="ECO:0000256" key="1">
    <source>
        <dbReference type="ARBA" id="ARBA00022741"/>
    </source>
</evidence>
<dbReference type="AlphaFoldDB" id="A0A267E7B1"/>
<dbReference type="PANTHER" id="PTHR11815">
    <property type="entry name" value="SUCCINYL-COA SYNTHETASE BETA CHAIN"/>
    <property type="match status" value="1"/>
</dbReference>
<accession>A0A267E7B1</accession>
<dbReference type="EMBL" id="NIVC01002485">
    <property type="protein sequence ID" value="PAA57470.1"/>
    <property type="molecule type" value="Genomic_DNA"/>
</dbReference>
<feature type="non-terminal residue" evidence="3">
    <location>
        <position position="1"/>
    </location>
</feature>
<organism evidence="3 4">
    <name type="scientific">Macrostomum lignano</name>
    <dbReference type="NCBI Taxonomy" id="282301"/>
    <lineage>
        <taxon>Eukaryota</taxon>
        <taxon>Metazoa</taxon>
        <taxon>Spiralia</taxon>
        <taxon>Lophotrochozoa</taxon>
        <taxon>Platyhelminthes</taxon>
        <taxon>Rhabditophora</taxon>
        <taxon>Macrostomorpha</taxon>
        <taxon>Macrostomida</taxon>
        <taxon>Macrostomidae</taxon>
        <taxon>Macrostomum</taxon>
    </lineage>
</organism>
<evidence type="ECO:0000313" key="3">
    <source>
        <dbReference type="EMBL" id="PAA57470.1"/>
    </source>
</evidence>
<comment type="caution">
    <text evidence="3">The sequence shown here is derived from an EMBL/GenBank/DDBJ whole genome shotgun (WGS) entry which is preliminary data.</text>
</comment>
<dbReference type="OrthoDB" id="1552at2759"/>
<protein>
    <recommendedName>
        <fullName evidence="2">ATP-citrate synthase/succinyl-CoA ligase C-terminal domain-containing protein</fullName>
    </recommendedName>
</protein>
<dbReference type="GO" id="GO:0000166">
    <property type="term" value="F:nucleotide binding"/>
    <property type="evidence" value="ECO:0007669"/>
    <property type="project" value="UniProtKB-KW"/>
</dbReference>
<dbReference type="GO" id="GO:0005739">
    <property type="term" value="C:mitochondrion"/>
    <property type="evidence" value="ECO:0007669"/>
    <property type="project" value="TreeGrafter"/>
</dbReference>
<gene>
    <name evidence="3" type="ORF">BOX15_Mlig029364g1</name>
</gene>
<sequence>VRCILVNIFGGIVNCATIAKGITEAAKKISLRVPLVVRLEGTNVEEAKRLLADSGLPILSADNLEDAAKKAVSALS</sequence>
<evidence type="ECO:0000313" key="4">
    <source>
        <dbReference type="Proteomes" id="UP000215902"/>
    </source>
</evidence>
<dbReference type="InterPro" id="IPR005811">
    <property type="entry name" value="SUCC_ACL_C"/>
</dbReference>
<proteinExistence type="predicted"/>
<feature type="domain" description="ATP-citrate synthase/succinyl-CoA ligase C-terminal" evidence="2">
    <location>
        <begin position="1"/>
        <end position="72"/>
    </location>
</feature>
<dbReference type="Proteomes" id="UP000215902">
    <property type="component" value="Unassembled WGS sequence"/>
</dbReference>
<dbReference type="GO" id="GO:0006099">
    <property type="term" value="P:tricarboxylic acid cycle"/>
    <property type="evidence" value="ECO:0007669"/>
    <property type="project" value="TreeGrafter"/>
</dbReference>
<dbReference type="Gene3D" id="3.40.50.261">
    <property type="entry name" value="Succinyl-CoA synthetase domains"/>
    <property type="match status" value="1"/>
</dbReference>
<name>A0A267E7B1_9PLAT</name>
<keyword evidence="4" id="KW-1185">Reference proteome</keyword>
<dbReference type="SUPFAM" id="SSF52210">
    <property type="entry name" value="Succinyl-CoA synthetase domains"/>
    <property type="match status" value="1"/>
</dbReference>
<dbReference type="InterPro" id="IPR016102">
    <property type="entry name" value="Succinyl-CoA_synth-like"/>
</dbReference>
<dbReference type="GO" id="GO:0006104">
    <property type="term" value="P:succinyl-CoA metabolic process"/>
    <property type="evidence" value="ECO:0007669"/>
    <property type="project" value="TreeGrafter"/>
</dbReference>